<dbReference type="Proteomes" id="UP000483379">
    <property type="component" value="Unassembled WGS sequence"/>
</dbReference>
<dbReference type="AlphaFoldDB" id="A0A6M0K9Y0"/>
<reference evidence="1 2" key="1">
    <citation type="submission" date="2020-02" db="EMBL/GenBank/DDBJ databases">
        <title>Genome sequences of Thiorhodococcus mannitoliphagus and Thiorhodococcus minor, purple sulfur photosynthetic bacteria in the gammaproteobacterial family, Chromatiaceae.</title>
        <authorList>
            <person name="Aviles F.A."/>
            <person name="Meyer T.E."/>
            <person name="Kyndt J.A."/>
        </authorList>
    </citation>
    <scope>NUCLEOTIDE SEQUENCE [LARGE SCALE GENOMIC DNA]</scope>
    <source>
        <strain evidence="1 2">DSM 11518</strain>
    </source>
</reference>
<feature type="non-terminal residue" evidence="1">
    <location>
        <position position="23"/>
    </location>
</feature>
<accession>A0A6M0K9Y0</accession>
<evidence type="ECO:0000313" key="1">
    <source>
        <dbReference type="EMBL" id="NEV65395.1"/>
    </source>
</evidence>
<dbReference type="EMBL" id="JAAIJQ010000268">
    <property type="protein sequence ID" value="NEV65395.1"/>
    <property type="molecule type" value="Genomic_DNA"/>
</dbReference>
<keyword evidence="2" id="KW-1185">Reference proteome</keyword>
<name>A0A6M0K9Y0_9GAMM</name>
<gene>
    <name evidence="1" type="ORF">G3446_26875</name>
</gene>
<sequence>MARPLRLEFLGALYHITSRGDAR</sequence>
<organism evidence="1 2">
    <name type="scientific">Thiorhodococcus minor</name>
    <dbReference type="NCBI Taxonomy" id="57489"/>
    <lineage>
        <taxon>Bacteria</taxon>
        <taxon>Pseudomonadati</taxon>
        <taxon>Pseudomonadota</taxon>
        <taxon>Gammaproteobacteria</taxon>
        <taxon>Chromatiales</taxon>
        <taxon>Chromatiaceae</taxon>
        <taxon>Thiorhodococcus</taxon>
    </lineage>
</organism>
<evidence type="ECO:0000313" key="2">
    <source>
        <dbReference type="Proteomes" id="UP000483379"/>
    </source>
</evidence>
<protein>
    <submittedName>
        <fullName evidence="1">Transposase</fullName>
    </submittedName>
</protein>
<comment type="caution">
    <text evidence="1">The sequence shown here is derived from an EMBL/GenBank/DDBJ whole genome shotgun (WGS) entry which is preliminary data.</text>
</comment>
<proteinExistence type="predicted"/>